<keyword evidence="8" id="KW-0868">Chloride</keyword>
<keyword evidence="7" id="KW-0869">Chloride channel</keyword>
<feature type="transmembrane region" description="Helical" evidence="10">
    <location>
        <begin position="340"/>
        <end position="359"/>
    </location>
</feature>
<keyword evidence="9" id="KW-0407">Ion channel</keyword>
<dbReference type="GO" id="GO:0005254">
    <property type="term" value="F:chloride channel activity"/>
    <property type="evidence" value="ECO:0007669"/>
    <property type="project" value="UniProtKB-KW"/>
</dbReference>
<feature type="transmembrane region" description="Helical" evidence="10">
    <location>
        <begin position="202"/>
        <end position="223"/>
    </location>
</feature>
<keyword evidence="6 10" id="KW-0472">Membrane</keyword>
<evidence type="ECO:0000256" key="2">
    <source>
        <dbReference type="ARBA" id="ARBA00022448"/>
    </source>
</evidence>
<evidence type="ECO:0000256" key="10">
    <source>
        <dbReference type="SAM" id="Phobius"/>
    </source>
</evidence>
<dbReference type="eggNOG" id="COG0038">
    <property type="taxonomic scope" value="Bacteria"/>
</dbReference>
<dbReference type="InterPro" id="IPR014743">
    <property type="entry name" value="Cl-channel_core"/>
</dbReference>
<evidence type="ECO:0000256" key="7">
    <source>
        <dbReference type="ARBA" id="ARBA00023173"/>
    </source>
</evidence>
<evidence type="ECO:0000256" key="1">
    <source>
        <dbReference type="ARBA" id="ARBA00004141"/>
    </source>
</evidence>
<feature type="transmembrane region" description="Helical" evidence="10">
    <location>
        <begin position="311"/>
        <end position="333"/>
    </location>
</feature>
<comment type="subcellular location">
    <subcellularLocation>
        <location evidence="1">Membrane</location>
        <topology evidence="1">Multi-pass membrane protein</topology>
    </subcellularLocation>
</comment>
<dbReference type="AlphaFoldDB" id="A0A1X0VEQ2"/>
<dbReference type="STRING" id="33968.BMS77_06430"/>
<dbReference type="GO" id="GO:0034707">
    <property type="term" value="C:chloride channel complex"/>
    <property type="evidence" value="ECO:0007669"/>
    <property type="project" value="UniProtKB-KW"/>
</dbReference>
<reference evidence="11 12" key="1">
    <citation type="journal article" date="2017" name="Front. Microbiol.">
        <title>Genomic Characterization of Dairy Associated Leuconostoc Species and Diversity of Leuconostocs in Undefined Mixed Mesophilic Starter Cultures.</title>
        <authorList>
            <person name="Frantzen C.A."/>
            <person name="Kot W."/>
            <person name="Pedersen T.B."/>
            <person name="Ardo Y.M."/>
            <person name="Broadbent J.R."/>
            <person name="Neve H."/>
            <person name="Hansen L.H."/>
            <person name="Dal Bello F."/>
            <person name="Ostlie H.M."/>
            <person name="Kleppen H.P."/>
            <person name="Vogensen F.K."/>
            <person name="Holo H."/>
        </authorList>
    </citation>
    <scope>NUCLEOTIDE SEQUENCE [LARGE SCALE GENOMIC DNA]</scope>
    <source>
        <strain evidence="11 12">LMGCF08</strain>
    </source>
</reference>
<feature type="transmembrane region" description="Helical" evidence="10">
    <location>
        <begin position="67"/>
        <end position="88"/>
    </location>
</feature>
<protein>
    <submittedName>
        <fullName evidence="11">Chloride channel protein</fullName>
    </submittedName>
</protein>
<sequence>MDTSAMKKNSGSSSTTRENISLTIATVILGVIVGFSAICLSLLLEFVEKIFLNYLETAQSPVPTAGPLHRLLSVTVGGLLVAIVWYFLRNKTQQTVGIKKALDGQKMPVLQTIVHVCTQIVYVGTGGSIGRELAPREAGAMLAQTWIRFQSRLGLADLTDDDRRLLIAAAAGAGFAGIYIAPITGMLFCVEILLKKLSLRNVLVSLTMSMIAMLMGSLIKGFHPYYLVGDAHFSMISLILVIIIAPFTGFAGALFRVICQWAEKNQVKKSPILWQLPLVAFLTGVVAYFFPEIMGNGRALAQTAMWTKSSQLLWLLIAVGILKAVVTVLIIRFGAAGGTLTPAIAIGAAMGAIIGIGLSQIWPNLVIWQCAVLGAVTLLSASQQAPFMAMFMILEICHLNYSVFWPMAIGVAIAMVISRQTLKKYNTKVQFKTVPVPK</sequence>
<keyword evidence="5" id="KW-0406">Ion transport</keyword>
<proteinExistence type="predicted"/>
<gene>
    <name evidence="11" type="ORF">BMR96_03025</name>
</gene>
<dbReference type="Proteomes" id="UP000192288">
    <property type="component" value="Unassembled WGS sequence"/>
</dbReference>
<name>A0A1X0VEQ2_LEUPS</name>
<dbReference type="EMBL" id="MPLS01000007">
    <property type="protein sequence ID" value="ORI98188.1"/>
    <property type="molecule type" value="Genomic_DNA"/>
</dbReference>
<evidence type="ECO:0000256" key="5">
    <source>
        <dbReference type="ARBA" id="ARBA00023065"/>
    </source>
</evidence>
<dbReference type="PRINTS" id="PR00762">
    <property type="entry name" value="CLCHANNEL"/>
</dbReference>
<dbReference type="SUPFAM" id="SSF81340">
    <property type="entry name" value="Clc chloride channel"/>
    <property type="match status" value="1"/>
</dbReference>
<dbReference type="Pfam" id="PF00654">
    <property type="entry name" value="Voltage_CLC"/>
    <property type="match status" value="1"/>
</dbReference>
<evidence type="ECO:0000313" key="12">
    <source>
        <dbReference type="Proteomes" id="UP000192288"/>
    </source>
</evidence>
<evidence type="ECO:0000256" key="9">
    <source>
        <dbReference type="ARBA" id="ARBA00023303"/>
    </source>
</evidence>
<evidence type="ECO:0000256" key="6">
    <source>
        <dbReference type="ARBA" id="ARBA00023136"/>
    </source>
</evidence>
<evidence type="ECO:0000256" key="8">
    <source>
        <dbReference type="ARBA" id="ARBA00023214"/>
    </source>
</evidence>
<comment type="caution">
    <text evidence="11">The sequence shown here is derived from an EMBL/GenBank/DDBJ whole genome shotgun (WGS) entry which is preliminary data.</text>
</comment>
<keyword evidence="3 10" id="KW-0812">Transmembrane</keyword>
<feature type="transmembrane region" description="Helical" evidence="10">
    <location>
        <begin position="403"/>
        <end position="422"/>
    </location>
</feature>
<feature type="transmembrane region" description="Helical" evidence="10">
    <location>
        <begin position="365"/>
        <end position="382"/>
    </location>
</feature>
<dbReference type="InterPro" id="IPR001807">
    <property type="entry name" value="ClC"/>
</dbReference>
<feature type="transmembrane region" description="Helical" evidence="10">
    <location>
        <begin position="235"/>
        <end position="259"/>
    </location>
</feature>
<keyword evidence="2" id="KW-0813">Transport</keyword>
<dbReference type="Gene3D" id="1.10.3080.10">
    <property type="entry name" value="Clc chloride channel"/>
    <property type="match status" value="1"/>
</dbReference>
<dbReference type="PANTHER" id="PTHR43427">
    <property type="entry name" value="CHLORIDE CHANNEL PROTEIN CLC-E"/>
    <property type="match status" value="1"/>
</dbReference>
<dbReference type="InterPro" id="IPR050368">
    <property type="entry name" value="ClC-type_chloride_channel"/>
</dbReference>
<feature type="transmembrane region" description="Helical" evidence="10">
    <location>
        <begin position="165"/>
        <end position="190"/>
    </location>
</feature>
<feature type="transmembrane region" description="Helical" evidence="10">
    <location>
        <begin position="20"/>
        <end position="47"/>
    </location>
</feature>
<dbReference type="PANTHER" id="PTHR43427:SF6">
    <property type="entry name" value="CHLORIDE CHANNEL PROTEIN CLC-E"/>
    <property type="match status" value="1"/>
</dbReference>
<keyword evidence="4 10" id="KW-1133">Transmembrane helix</keyword>
<evidence type="ECO:0000256" key="4">
    <source>
        <dbReference type="ARBA" id="ARBA00022989"/>
    </source>
</evidence>
<evidence type="ECO:0000256" key="3">
    <source>
        <dbReference type="ARBA" id="ARBA00022692"/>
    </source>
</evidence>
<accession>A0A1X0VEQ2</accession>
<feature type="transmembrane region" description="Helical" evidence="10">
    <location>
        <begin position="271"/>
        <end position="291"/>
    </location>
</feature>
<dbReference type="RefSeq" id="WP_080519321.1">
    <property type="nucleotide sequence ID" value="NZ_MPLS01000007.1"/>
</dbReference>
<evidence type="ECO:0000313" key="11">
    <source>
        <dbReference type="EMBL" id="ORI98188.1"/>
    </source>
</evidence>
<organism evidence="11 12">
    <name type="scientific">Leuconostoc pseudomesenteroides</name>
    <dbReference type="NCBI Taxonomy" id="33968"/>
    <lineage>
        <taxon>Bacteria</taxon>
        <taxon>Bacillati</taxon>
        <taxon>Bacillota</taxon>
        <taxon>Bacilli</taxon>
        <taxon>Lactobacillales</taxon>
        <taxon>Lactobacillaceae</taxon>
        <taxon>Leuconostoc</taxon>
    </lineage>
</organism>